<accession>A0ABU8FME8</accession>
<evidence type="ECO:0000313" key="1">
    <source>
        <dbReference type="EMBL" id="MEI4803874.1"/>
    </source>
</evidence>
<organism evidence="1 2">
    <name type="scientific">Bacillus bruguierae</name>
    <dbReference type="NCBI Taxonomy" id="3127667"/>
    <lineage>
        <taxon>Bacteria</taxon>
        <taxon>Bacillati</taxon>
        <taxon>Bacillota</taxon>
        <taxon>Bacilli</taxon>
        <taxon>Bacillales</taxon>
        <taxon>Bacillaceae</taxon>
        <taxon>Bacillus</taxon>
    </lineage>
</organism>
<name>A0ABU8FME8_9BACI</name>
<evidence type="ECO:0000313" key="2">
    <source>
        <dbReference type="Proteomes" id="UP001372526"/>
    </source>
</evidence>
<protein>
    <submittedName>
        <fullName evidence="1">Uncharacterized protein</fullName>
    </submittedName>
</protein>
<gene>
    <name evidence="1" type="ORF">WAZ07_22120</name>
</gene>
<proteinExistence type="predicted"/>
<sequence>MWPCIEAVSSYFCHMQGLKQKEKARSGHGVFGIAATYMAEN</sequence>
<keyword evidence="2" id="KW-1185">Reference proteome</keyword>
<reference evidence="1 2" key="1">
    <citation type="submission" date="2024-01" db="EMBL/GenBank/DDBJ databases">
        <title>Seven novel Bacillus-like species.</title>
        <authorList>
            <person name="Liu G."/>
        </authorList>
    </citation>
    <scope>NUCLEOTIDE SEQUENCE [LARGE SCALE GENOMIC DNA]</scope>
    <source>
        <strain evidence="1 2">FJAT-51639</strain>
    </source>
</reference>
<dbReference type="EMBL" id="JBAWSX010000018">
    <property type="protein sequence ID" value="MEI4803874.1"/>
    <property type="molecule type" value="Genomic_DNA"/>
</dbReference>
<dbReference type="RefSeq" id="WP_336474171.1">
    <property type="nucleotide sequence ID" value="NZ_JBAWSX010000018.1"/>
</dbReference>
<comment type="caution">
    <text evidence="1">The sequence shown here is derived from an EMBL/GenBank/DDBJ whole genome shotgun (WGS) entry which is preliminary data.</text>
</comment>
<dbReference type="Proteomes" id="UP001372526">
    <property type="component" value="Unassembled WGS sequence"/>
</dbReference>